<dbReference type="AlphaFoldDB" id="A0A9P1J2U1"/>
<proteinExistence type="predicted"/>
<organism evidence="3 4">
    <name type="scientific">Caenorhabditis angaria</name>
    <dbReference type="NCBI Taxonomy" id="860376"/>
    <lineage>
        <taxon>Eukaryota</taxon>
        <taxon>Metazoa</taxon>
        <taxon>Ecdysozoa</taxon>
        <taxon>Nematoda</taxon>
        <taxon>Chromadorea</taxon>
        <taxon>Rhabditida</taxon>
        <taxon>Rhabditina</taxon>
        <taxon>Rhabditomorpha</taxon>
        <taxon>Rhabditoidea</taxon>
        <taxon>Rhabditidae</taxon>
        <taxon>Peloderinae</taxon>
        <taxon>Caenorhabditis</taxon>
    </lineage>
</organism>
<feature type="region of interest" description="Disordered" evidence="1">
    <location>
        <begin position="27"/>
        <end position="55"/>
    </location>
</feature>
<name>A0A9P1J2U1_9PELO</name>
<sequence length="67" mass="6591">MNIISSFFRLLLITLFALTMIEACAPGGGKSSGGGGGSSSDSSDSSASEDMVTVEASTVSVEVTVAG</sequence>
<feature type="compositionally biased region" description="Gly residues" evidence="1">
    <location>
        <begin position="27"/>
        <end position="38"/>
    </location>
</feature>
<dbReference type="EMBL" id="CANHGI010000006">
    <property type="protein sequence ID" value="CAI5455647.1"/>
    <property type="molecule type" value="Genomic_DNA"/>
</dbReference>
<dbReference type="Proteomes" id="UP001152747">
    <property type="component" value="Unassembled WGS sequence"/>
</dbReference>
<feature type="compositionally biased region" description="Low complexity" evidence="1">
    <location>
        <begin position="39"/>
        <end position="55"/>
    </location>
</feature>
<keyword evidence="4" id="KW-1185">Reference proteome</keyword>
<evidence type="ECO:0000313" key="4">
    <source>
        <dbReference type="Proteomes" id="UP001152747"/>
    </source>
</evidence>
<accession>A0A9P1J2U1</accession>
<evidence type="ECO:0000313" key="3">
    <source>
        <dbReference type="EMBL" id="CAI5455647.1"/>
    </source>
</evidence>
<protein>
    <submittedName>
        <fullName evidence="3">Uncharacterized protein</fullName>
    </submittedName>
</protein>
<keyword evidence="2" id="KW-0732">Signal</keyword>
<gene>
    <name evidence="3" type="ORF">CAMP_LOCUS18284</name>
</gene>
<feature type="signal peptide" evidence="2">
    <location>
        <begin position="1"/>
        <end position="23"/>
    </location>
</feature>
<comment type="caution">
    <text evidence="3">The sequence shown here is derived from an EMBL/GenBank/DDBJ whole genome shotgun (WGS) entry which is preliminary data.</text>
</comment>
<evidence type="ECO:0000256" key="1">
    <source>
        <dbReference type="SAM" id="MobiDB-lite"/>
    </source>
</evidence>
<reference evidence="3" key="1">
    <citation type="submission" date="2022-11" db="EMBL/GenBank/DDBJ databases">
        <authorList>
            <person name="Kikuchi T."/>
        </authorList>
    </citation>
    <scope>NUCLEOTIDE SEQUENCE</scope>
    <source>
        <strain evidence="3">PS1010</strain>
    </source>
</reference>
<feature type="chain" id="PRO_5040189305" evidence="2">
    <location>
        <begin position="24"/>
        <end position="67"/>
    </location>
</feature>
<evidence type="ECO:0000256" key="2">
    <source>
        <dbReference type="SAM" id="SignalP"/>
    </source>
</evidence>